<feature type="region of interest" description="Disordered" evidence="1">
    <location>
        <begin position="169"/>
        <end position="188"/>
    </location>
</feature>
<accession>A0A0L0FV43</accession>
<evidence type="ECO:0000313" key="2">
    <source>
        <dbReference type="EMBL" id="KNC80697.1"/>
    </source>
</evidence>
<feature type="region of interest" description="Disordered" evidence="1">
    <location>
        <begin position="25"/>
        <end position="45"/>
    </location>
</feature>
<dbReference type="Proteomes" id="UP000054560">
    <property type="component" value="Unassembled WGS sequence"/>
</dbReference>
<organism evidence="2 3">
    <name type="scientific">Sphaeroforma arctica JP610</name>
    <dbReference type="NCBI Taxonomy" id="667725"/>
    <lineage>
        <taxon>Eukaryota</taxon>
        <taxon>Ichthyosporea</taxon>
        <taxon>Ichthyophonida</taxon>
        <taxon>Sphaeroforma</taxon>
    </lineage>
</organism>
<dbReference type="RefSeq" id="XP_014154599.1">
    <property type="nucleotide sequence ID" value="XM_014299124.1"/>
</dbReference>
<evidence type="ECO:0000313" key="3">
    <source>
        <dbReference type="Proteomes" id="UP000054560"/>
    </source>
</evidence>
<proteinExistence type="predicted"/>
<reference evidence="2 3" key="1">
    <citation type="submission" date="2011-02" db="EMBL/GenBank/DDBJ databases">
        <title>The Genome Sequence of Sphaeroforma arctica JP610.</title>
        <authorList>
            <consortium name="The Broad Institute Genome Sequencing Platform"/>
            <person name="Russ C."/>
            <person name="Cuomo C."/>
            <person name="Young S.K."/>
            <person name="Zeng Q."/>
            <person name="Gargeya S."/>
            <person name="Alvarado L."/>
            <person name="Berlin A."/>
            <person name="Chapman S.B."/>
            <person name="Chen Z."/>
            <person name="Freedman E."/>
            <person name="Gellesch M."/>
            <person name="Goldberg J."/>
            <person name="Griggs A."/>
            <person name="Gujja S."/>
            <person name="Heilman E."/>
            <person name="Heiman D."/>
            <person name="Howarth C."/>
            <person name="Mehta T."/>
            <person name="Neiman D."/>
            <person name="Pearson M."/>
            <person name="Roberts A."/>
            <person name="Saif S."/>
            <person name="Shea T."/>
            <person name="Shenoy N."/>
            <person name="Sisk P."/>
            <person name="Stolte C."/>
            <person name="Sykes S."/>
            <person name="White J."/>
            <person name="Yandava C."/>
            <person name="Burger G."/>
            <person name="Gray M.W."/>
            <person name="Holland P.W.H."/>
            <person name="King N."/>
            <person name="Lang F.B.F."/>
            <person name="Roger A.J."/>
            <person name="Ruiz-Trillo I."/>
            <person name="Haas B."/>
            <person name="Nusbaum C."/>
            <person name="Birren B."/>
        </authorList>
    </citation>
    <scope>NUCLEOTIDE SEQUENCE [LARGE SCALE GENOMIC DNA]</scope>
    <source>
        <strain evidence="2 3">JP610</strain>
    </source>
</reference>
<keyword evidence="3" id="KW-1185">Reference proteome</keyword>
<name>A0A0L0FV43_9EUKA</name>
<dbReference type="AlphaFoldDB" id="A0A0L0FV43"/>
<evidence type="ECO:0000256" key="1">
    <source>
        <dbReference type="SAM" id="MobiDB-lite"/>
    </source>
</evidence>
<dbReference type="EMBL" id="KQ242118">
    <property type="protein sequence ID" value="KNC80697.1"/>
    <property type="molecule type" value="Genomic_DNA"/>
</dbReference>
<protein>
    <submittedName>
        <fullName evidence="2">Uncharacterized protein</fullName>
    </submittedName>
</protein>
<sequence>MTNDANSRNTLDEAKDTFLEFQRTPAPSQALECQDGSDKRPGLPIRHSSPKWMVITRNLEMLNSAKVSRLPNISYYRYMNVQQRFDTGARINELVAKPMEIRARLSENTVIPASYQEFQIKSMLKQHFPKVLIKRSERLQLFYDSQDSHMNYLNWRDVRARTTCVRNGVDSTLNPRKKMTGPDSPSPGDLGYASTTIVRVIYRANKACPVFNIAKDMVMSRTRMQQFVNGGVPQGTFETCCGFTIHQFQGDTDGNIGGRYSTIRQEFKTLFTCYAFYIPL</sequence>
<dbReference type="GeneID" id="25907450"/>
<gene>
    <name evidence="2" type="ORF">SARC_06946</name>
</gene>